<feature type="compositionally biased region" description="Low complexity" evidence="1">
    <location>
        <begin position="11"/>
        <end position="35"/>
    </location>
</feature>
<sequence length="162" mass="18411">MARGSPRAGCRQTASASAAPTRTSSSSQRRLAALTERSTELQRRQRVTRASIFCSSRQSTQSPWRRQHKSTRDTYLTLHPDSLPDLAYALNTKREVHPFHTFALQMIWARSSCLALPSQPLKRRPIWYSCLPGRVRSGRGWIVSLSSARECSKERLMHLTLC</sequence>
<reference evidence="2" key="2">
    <citation type="submission" date="2023-05" db="EMBL/GenBank/DDBJ databases">
        <authorList>
            <consortium name="Lawrence Berkeley National Laboratory"/>
            <person name="Steindorff A."/>
            <person name="Hensen N."/>
            <person name="Bonometti L."/>
            <person name="Westerberg I."/>
            <person name="Brannstrom I.O."/>
            <person name="Guillou S."/>
            <person name="Cros-Aarteil S."/>
            <person name="Calhoun S."/>
            <person name="Haridas S."/>
            <person name="Kuo A."/>
            <person name="Mondo S."/>
            <person name="Pangilinan J."/>
            <person name="Riley R."/>
            <person name="Labutti K."/>
            <person name="Andreopoulos B."/>
            <person name="Lipzen A."/>
            <person name="Chen C."/>
            <person name="Yanf M."/>
            <person name="Daum C."/>
            <person name="Ng V."/>
            <person name="Clum A."/>
            <person name="Ohm R."/>
            <person name="Martin F."/>
            <person name="Silar P."/>
            <person name="Natvig D."/>
            <person name="Lalanne C."/>
            <person name="Gautier V."/>
            <person name="Ament-Velasquez S.L."/>
            <person name="Kruys A."/>
            <person name="Hutchinson M.I."/>
            <person name="Powell A.J."/>
            <person name="Barry K."/>
            <person name="Miller A.N."/>
            <person name="Grigoriev I.V."/>
            <person name="Debuchy R."/>
            <person name="Gladieux P."/>
            <person name="Thoren M.H."/>
            <person name="Johannesson H."/>
        </authorList>
    </citation>
    <scope>NUCLEOTIDE SEQUENCE</scope>
    <source>
        <strain evidence="2">CBS 731.68</strain>
    </source>
</reference>
<dbReference type="Proteomes" id="UP001302602">
    <property type="component" value="Unassembled WGS sequence"/>
</dbReference>
<evidence type="ECO:0000313" key="3">
    <source>
        <dbReference type="Proteomes" id="UP001302602"/>
    </source>
</evidence>
<organism evidence="2 3">
    <name type="scientific">Parathielavia appendiculata</name>
    <dbReference type="NCBI Taxonomy" id="2587402"/>
    <lineage>
        <taxon>Eukaryota</taxon>
        <taxon>Fungi</taxon>
        <taxon>Dikarya</taxon>
        <taxon>Ascomycota</taxon>
        <taxon>Pezizomycotina</taxon>
        <taxon>Sordariomycetes</taxon>
        <taxon>Sordariomycetidae</taxon>
        <taxon>Sordariales</taxon>
        <taxon>Chaetomiaceae</taxon>
        <taxon>Parathielavia</taxon>
    </lineage>
</organism>
<evidence type="ECO:0000313" key="2">
    <source>
        <dbReference type="EMBL" id="KAK4122117.1"/>
    </source>
</evidence>
<dbReference type="GeneID" id="87833875"/>
<proteinExistence type="predicted"/>
<keyword evidence="3" id="KW-1185">Reference proteome</keyword>
<comment type="caution">
    <text evidence="2">The sequence shown here is derived from an EMBL/GenBank/DDBJ whole genome shotgun (WGS) entry which is preliminary data.</text>
</comment>
<evidence type="ECO:0000256" key="1">
    <source>
        <dbReference type="SAM" id="MobiDB-lite"/>
    </source>
</evidence>
<dbReference type="EMBL" id="MU853231">
    <property type="protein sequence ID" value="KAK4122117.1"/>
    <property type="molecule type" value="Genomic_DNA"/>
</dbReference>
<dbReference type="RefSeq" id="XP_062645888.1">
    <property type="nucleotide sequence ID" value="XM_062797108.1"/>
</dbReference>
<feature type="region of interest" description="Disordered" evidence="1">
    <location>
        <begin position="1"/>
        <end position="43"/>
    </location>
</feature>
<gene>
    <name evidence="2" type="ORF">N657DRAFT_691424</name>
</gene>
<dbReference type="AlphaFoldDB" id="A0AAN6TWM9"/>
<accession>A0AAN6TWM9</accession>
<protein>
    <submittedName>
        <fullName evidence="2">Uncharacterized protein</fullName>
    </submittedName>
</protein>
<name>A0AAN6TWM9_9PEZI</name>
<reference evidence="2" key="1">
    <citation type="journal article" date="2023" name="Mol. Phylogenet. Evol.">
        <title>Genome-scale phylogeny and comparative genomics of the fungal order Sordariales.</title>
        <authorList>
            <person name="Hensen N."/>
            <person name="Bonometti L."/>
            <person name="Westerberg I."/>
            <person name="Brannstrom I.O."/>
            <person name="Guillou S."/>
            <person name="Cros-Aarteil S."/>
            <person name="Calhoun S."/>
            <person name="Haridas S."/>
            <person name="Kuo A."/>
            <person name="Mondo S."/>
            <person name="Pangilinan J."/>
            <person name="Riley R."/>
            <person name="LaButti K."/>
            <person name="Andreopoulos B."/>
            <person name="Lipzen A."/>
            <person name="Chen C."/>
            <person name="Yan M."/>
            <person name="Daum C."/>
            <person name="Ng V."/>
            <person name="Clum A."/>
            <person name="Steindorff A."/>
            <person name="Ohm R.A."/>
            <person name="Martin F."/>
            <person name="Silar P."/>
            <person name="Natvig D.O."/>
            <person name="Lalanne C."/>
            <person name="Gautier V."/>
            <person name="Ament-Velasquez S.L."/>
            <person name="Kruys A."/>
            <person name="Hutchinson M.I."/>
            <person name="Powell A.J."/>
            <person name="Barry K."/>
            <person name="Miller A.N."/>
            <person name="Grigoriev I.V."/>
            <person name="Debuchy R."/>
            <person name="Gladieux P."/>
            <person name="Hiltunen Thoren M."/>
            <person name="Johannesson H."/>
        </authorList>
    </citation>
    <scope>NUCLEOTIDE SEQUENCE</scope>
    <source>
        <strain evidence="2">CBS 731.68</strain>
    </source>
</reference>